<evidence type="ECO:0000256" key="8">
    <source>
        <dbReference type="ARBA" id="ARBA00022824"/>
    </source>
</evidence>
<feature type="region of interest" description="Disordered" evidence="13">
    <location>
        <begin position="198"/>
        <end position="236"/>
    </location>
</feature>
<feature type="compositionally biased region" description="Polar residues" evidence="13">
    <location>
        <begin position="225"/>
        <end position="235"/>
    </location>
</feature>
<evidence type="ECO:0000256" key="6">
    <source>
        <dbReference type="ARBA" id="ARBA00022679"/>
    </source>
</evidence>
<comment type="catalytic activity">
    <reaction evidence="12">
        <text>n isopentenyl diphosphate + (2E,6E)-farnesyl diphosphate = a di-trans,poly-cis-polyprenyl diphosphate + n diphosphate</text>
        <dbReference type="Rhea" id="RHEA:53008"/>
        <dbReference type="Rhea" id="RHEA-COMP:19494"/>
        <dbReference type="ChEBI" id="CHEBI:33019"/>
        <dbReference type="ChEBI" id="CHEBI:128769"/>
        <dbReference type="ChEBI" id="CHEBI:136960"/>
        <dbReference type="ChEBI" id="CHEBI:175763"/>
        <dbReference type="EC" id="2.5.1.87"/>
    </reaction>
</comment>
<evidence type="ECO:0000256" key="14">
    <source>
        <dbReference type="SAM" id="Phobius"/>
    </source>
</evidence>
<keyword evidence="7 14" id="KW-0812">Transmembrane</keyword>
<keyword evidence="9" id="KW-0460">Magnesium</keyword>
<evidence type="ECO:0000256" key="10">
    <source>
        <dbReference type="ARBA" id="ARBA00022989"/>
    </source>
</evidence>
<name>A0A1X7RFH5_ZYMT9</name>
<evidence type="ECO:0000313" key="15">
    <source>
        <dbReference type="EMBL" id="SMQ45971.1"/>
    </source>
</evidence>
<evidence type="ECO:0000256" key="13">
    <source>
        <dbReference type="SAM" id="MobiDB-lite"/>
    </source>
</evidence>
<dbReference type="Pfam" id="PF01255">
    <property type="entry name" value="Prenyltransf"/>
    <property type="match status" value="1"/>
</dbReference>
<dbReference type="InterPro" id="IPR038887">
    <property type="entry name" value="Nus1/NgBR"/>
</dbReference>
<keyword evidence="8" id="KW-0256">Endoplasmic reticulum</keyword>
<dbReference type="Proteomes" id="UP000215127">
    <property type="component" value="Chromosome 1"/>
</dbReference>
<keyword evidence="16" id="KW-1185">Reference proteome</keyword>
<evidence type="ECO:0000256" key="12">
    <source>
        <dbReference type="ARBA" id="ARBA00047353"/>
    </source>
</evidence>
<evidence type="ECO:0000256" key="4">
    <source>
        <dbReference type="ARBA" id="ARBA00005432"/>
    </source>
</evidence>
<evidence type="ECO:0000256" key="1">
    <source>
        <dbReference type="ARBA" id="ARBA00001946"/>
    </source>
</evidence>
<protein>
    <recommendedName>
        <fullName evidence="5">ditrans,polycis-polyprenyl diphosphate synthase [(2E,6E)-farnesyldiphosphate specific]</fullName>
        <ecNumber evidence="5">2.5.1.87</ecNumber>
    </recommendedName>
</protein>
<feature type="region of interest" description="Disordered" evidence="13">
    <location>
        <begin position="40"/>
        <end position="62"/>
    </location>
</feature>
<evidence type="ECO:0000256" key="11">
    <source>
        <dbReference type="ARBA" id="ARBA00023136"/>
    </source>
</evidence>
<dbReference type="GO" id="GO:1904423">
    <property type="term" value="C:dehydrodolichyl diphosphate synthase complex"/>
    <property type="evidence" value="ECO:0007669"/>
    <property type="project" value="InterPro"/>
</dbReference>
<dbReference type="AlphaFoldDB" id="A0A1X7RFH5"/>
<dbReference type="UniPathway" id="UPA00378"/>
<comment type="pathway">
    <text evidence="3">Protein modification; protein glycosylation.</text>
</comment>
<dbReference type="GO" id="GO:0005789">
    <property type="term" value="C:endoplasmic reticulum membrane"/>
    <property type="evidence" value="ECO:0007669"/>
    <property type="project" value="UniProtKB-SubCell"/>
</dbReference>
<keyword evidence="6" id="KW-0808">Transferase</keyword>
<feature type="compositionally biased region" description="Basic and acidic residues" evidence="13">
    <location>
        <begin position="40"/>
        <end position="61"/>
    </location>
</feature>
<dbReference type="GO" id="GO:0045547">
    <property type="term" value="F:ditrans,polycis-polyprenyl diphosphate synthase [(2E,6E)-farnesyl diphosphate specific] activity"/>
    <property type="evidence" value="ECO:0007669"/>
    <property type="project" value="UniProtKB-EC"/>
</dbReference>
<evidence type="ECO:0000256" key="3">
    <source>
        <dbReference type="ARBA" id="ARBA00004922"/>
    </source>
</evidence>
<feature type="transmembrane region" description="Helical" evidence="14">
    <location>
        <begin position="75"/>
        <end position="92"/>
    </location>
</feature>
<evidence type="ECO:0000256" key="5">
    <source>
        <dbReference type="ARBA" id="ARBA00012596"/>
    </source>
</evidence>
<dbReference type="PANTHER" id="PTHR21528:SF0">
    <property type="entry name" value="DEHYDRODOLICHYL DIPHOSPHATE SYNTHASE COMPLEX SUBUNIT NUS1"/>
    <property type="match status" value="1"/>
</dbReference>
<dbReference type="EC" id="2.5.1.87" evidence="5"/>
<dbReference type="EMBL" id="LT853692">
    <property type="protein sequence ID" value="SMQ45971.1"/>
    <property type="molecule type" value="Genomic_DNA"/>
</dbReference>
<dbReference type="STRING" id="1276538.A0A1X7RFH5"/>
<dbReference type="PANTHER" id="PTHR21528">
    <property type="entry name" value="DEHYDRODOLICHYL DIPHOSPHATE SYNTHASE COMPLEX SUBUNIT NUS1"/>
    <property type="match status" value="1"/>
</dbReference>
<proteinExistence type="inferred from homology"/>
<dbReference type="SUPFAM" id="SSF64005">
    <property type="entry name" value="Undecaprenyl diphosphate synthase"/>
    <property type="match status" value="1"/>
</dbReference>
<comment type="subcellular location">
    <subcellularLocation>
        <location evidence="2">Endoplasmic reticulum membrane</location>
    </subcellularLocation>
</comment>
<organism evidence="15 16">
    <name type="scientific">Zymoseptoria tritici (strain ST99CH_3D7)</name>
    <dbReference type="NCBI Taxonomy" id="1276538"/>
    <lineage>
        <taxon>Eukaryota</taxon>
        <taxon>Fungi</taxon>
        <taxon>Dikarya</taxon>
        <taxon>Ascomycota</taxon>
        <taxon>Pezizomycotina</taxon>
        <taxon>Dothideomycetes</taxon>
        <taxon>Dothideomycetidae</taxon>
        <taxon>Mycosphaerellales</taxon>
        <taxon>Mycosphaerellaceae</taxon>
        <taxon>Zymoseptoria</taxon>
    </lineage>
</organism>
<evidence type="ECO:0000256" key="7">
    <source>
        <dbReference type="ARBA" id="ARBA00022692"/>
    </source>
</evidence>
<comment type="similarity">
    <text evidence="4">Belongs to the UPP synthase family.</text>
</comment>
<feature type="compositionally biased region" description="Polar residues" evidence="13">
    <location>
        <begin position="198"/>
        <end position="218"/>
    </location>
</feature>
<keyword evidence="10 14" id="KW-1133">Transmembrane helix</keyword>
<accession>A0A1X7RFH5</accession>
<gene>
    <name evidence="15" type="ORF">ZT3D7_G1116</name>
</gene>
<evidence type="ECO:0000256" key="2">
    <source>
        <dbReference type="ARBA" id="ARBA00004586"/>
    </source>
</evidence>
<dbReference type="InterPro" id="IPR001441">
    <property type="entry name" value="UPP_synth-like"/>
</dbReference>
<evidence type="ECO:0000256" key="9">
    <source>
        <dbReference type="ARBA" id="ARBA00022842"/>
    </source>
</evidence>
<sequence length="349" mass="39321">MASTLEKPAAMVSVHEEEAFRKGTLQGQALSPRQREQMLSKYLPKEPINKPKTSRRNDGPRFHHRQRVRPAMRHILHVLVFNIIHIFFSIYVRSRQIYHALLDRALAVVYYHHRTPELIKRDVKSLSKVPQHLSVILELQPEGGKKDGLETLLNDACELAAWSASAGVPMLSIYERTGILKSSLPHLHRRISRTLTSYYGASSPSKPTISLRSPNLPSYSPPTSPDLNPTSSADEPSTHHLTILLLDASDGRQTLVDLTKTLAEMSQRNKLRPADVSAELIDAEISESVMGEPDLLIVFGGRVVLQGYPPWQVRLTEIYYAQDNVGGVGYQIFLKALFKYAKAEFRFGR</sequence>
<keyword evidence="11 14" id="KW-0472">Membrane</keyword>
<dbReference type="InterPro" id="IPR036424">
    <property type="entry name" value="UPP_synth-like_sf"/>
</dbReference>
<evidence type="ECO:0000313" key="16">
    <source>
        <dbReference type="Proteomes" id="UP000215127"/>
    </source>
</evidence>
<reference evidence="15 16" key="1">
    <citation type="submission" date="2016-06" db="EMBL/GenBank/DDBJ databases">
        <authorList>
            <person name="Kjaerup R.B."/>
            <person name="Dalgaard T.S."/>
            <person name="Juul-Madsen H.R."/>
        </authorList>
    </citation>
    <scope>NUCLEOTIDE SEQUENCE [LARGE SCALE GENOMIC DNA]</scope>
</reference>
<comment type="cofactor">
    <cofactor evidence="1">
        <name>Mg(2+)</name>
        <dbReference type="ChEBI" id="CHEBI:18420"/>
    </cofactor>
</comment>
<dbReference type="Gene3D" id="3.40.1180.10">
    <property type="entry name" value="Decaprenyl diphosphate synthase-like"/>
    <property type="match status" value="1"/>
</dbReference>